<dbReference type="Proteomes" id="UP001310022">
    <property type="component" value="Unassembled WGS sequence"/>
</dbReference>
<keyword evidence="3" id="KW-1185">Reference proteome</keyword>
<evidence type="ECO:0000313" key="2">
    <source>
        <dbReference type="EMBL" id="GJM59690.1"/>
    </source>
</evidence>
<keyword evidence="1" id="KW-0732">Signal</keyword>
<dbReference type="AlphaFoldDB" id="A0AAN4VWP8"/>
<organism evidence="2 3">
    <name type="scientific">Persicobacter diffluens</name>
    <dbReference type="NCBI Taxonomy" id="981"/>
    <lineage>
        <taxon>Bacteria</taxon>
        <taxon>Pseudomonadati</taxon>
        <taxon>Bacteroidota</taxon>
        <taxon>Cytophagia</taxon>
        <taxon>Cytophagales</taxon>
        <taxon>Persicobacteraceae</taxon>
        <taxon>Persicobacter</taxon>
    </lineage>
</organism>
<gene>
    <name evidence="2" type="ORF">PEDI_02420</name>
</gene>
<comment type="caution">
    <text evidence="2">The sequence shown here is derived from an EMBL/GenBank/DDBJ whole genome shotgun (WGS) entry which is preliminary data.</text>
</comment>
<reference evidence="2 3" key="1">
    <citation type="submission" date="2021-12" db="EMBL/GenBank/DDBJ databases">
        <title>Genome sequencing of bacteria with rrn-lacking chromosome and rrn-plasmid.</title>
        <authorList>
            <person name="Anda M."/>
            <person name="Iwasaki W."/>
        </authorList>
    </citation>
    <scope>NUCLEOTIDE SEQUENCE [LARGE SCALE GENOMIC DNA]</scope>
    <source>
        <strain evidence="2 3">NBRC 15940</strain>
    </source>
</reference>
<feature type="chain" id="PRO_5042895140" description="Outer membrane protein beta-barrel domain-containing protein" evidence="1">
    <location>
        <begin position="24"/>
        <end position="241"/>
    </location>
</feature>
<evidence type="ECO:0000313" key="3">
    <source>
        <dbReference type="Proteomes" id="UP001310022"/>
    </source>
</evidence>
<sequence>MRKFLLSFLILLSFIYCPTSSVAQDLEDDGYNSQFVWGINKATNSGLIGGFVFRYSKALTENVYHSFGLEVVNIKHPKERRQQTLSGSAFILGKSNYLYDFRFQYGREWRLFRKAPQQGVQINFLASGGPSIGVVTPYYVEVSGGGDQGQRRVPYDPTVDLATIMGPGGLFQGVPESSIVPGGHLKAALTFEFGNAKSSVVGIEVGVLMEVFAKEIELMPNAENSAFYPNAFITFYYGSQR</sequence>
<feature type="signal peptide" evidence="1">
    <location>
        <begin position="1"/>
        <end position="23"/>
    </location>
</feature>
<evidence type="ECO:0000256" key="1">
    <source>
        <dbReference type="SAM" id="SignalP"/>
    </source>
</evidence>
<protein>
    <recommendedName>
        <fullName evidence="4">Outer membrane protein beta-barrel domain-containing protein</fullName>
    </recommendedName>
</protein>
<accession>A0AAN4VWP8</accession>
<name>A0AAN4VWP8_9BACT</name>
<dbReference type="RefSeq" id="WP_338235671.1">
    <property type="nucleotide sequence ID" value="NZ_BQKE01000001.1"/>
</dbReference>
<evidence type="ECO:0008006" key="4">
    <source>
        <dbReference type="Google" id="ProtNLM"/>
    </source>
</evidence>
<dbReference type="EMBL" id="BQKE01000001">
    <property type="protein sequence ID" value="GJM59690.1"/>
    <property type="molecule type" value="Genomic_DNA"/>
</dbReference>
<proteinExistence type="predicted"/>